<evidence type="ECO:0000313" key="4">
    <source>
        <dbReference type="Proteomes" id="UP000324748"/>
    </source>
</evidence>
<evidence type="ECO:0000256" key="1">
    <source>
        <dbReference type="SAM" id="MobiDB-lite"/>
    </source>
</evidence>
<reference evidence="4 5" key="1">
    <citation type="submission" date="2019-05" db="EMBL/GenBank/DDBJ databases">
        <title>Emergence of the Ug99 lineage of the wheat stem rust pathogen through somatic hybridization.</title>
        <authorList>
            <person name="Li F."/>
            <person name="Upadhyaya N.M."/>
            <person name="Sperschneider J."/>
            <person name="Matny O."/>
            <person name="Nguyen-Phuc H."/>
            <person name="Mago R."/>
            <person name="Raley C."/>
            <person name="Miller M.E."/>
            <person name="Silverstein K.A.T."/>
            <person name="Henningsen E."/>
            <person name="Hirsch C.D."/>
            <person name="Visser B."/>
            <person name="Pretorius Z.A."/>
            <person name="Steffenson B.J."/>
            <person name="Schwessinger B."/>
            <person name="Dodds P.N."/>
            <person name="Figueroa M."/>
        </authorList>
    </citation>
    <scope>NUCLEOTIDE SEQUENCE [LARGE SCALE GENOMIC DNA]</scope>
    <source>
        <strain evidence="2">21-0</strain>
        <strain evidence="3 5">Ug99</strain>
    </source>
</reference>
<evidence type="ECO:0000313" key="2">
    <source>
        <dbReference type="EMBL" id="KAA1093112.1"/>
    </source>
</evidence>
<accession>A0A5B0NWI6</accession>
<comment type="caution">
    <text evidence="2">The sequence shown here is derived from an EMBL/GenBank/DDBJ whole genome shotgun (WGS) entry which is preliminary data.</text>
</comment>
<dbReference type="Proteomes" id="UP000325313">
    <property type="component" value="Unassembled WGS sequence"/>
</dbReference>
<evidence type="ECO:0000313" key="3">
    <source>
        <dbReference type="EMBL" id="KAA1135001.1"/>
    </source>
</evidence>
<dbReference type="AlphaFoldDB" id="A0A5B0NWI6"/>
<name>A0A5B0NWI6_PUCGR</name>
<dbReference type="EMBL" id="VSWC01000080">
    <property type="protein sequence ID" value="KAA1093112.1"/>
    <property type="molecule type" value="Genomic_DNA"/>
</dbReference>
<evidence type="ECO:0000313" key="5">
    <source>
        <dbReference type="Proteomes" id="UP000325313"/>
    </source>
</evidence>
<dbReference type="Proteomes" id="UP000324748">
    <property type="component" value="Unassembled WGS sequence"/>
</dbReference>
<gene>
    <name evidence="2" type="ORF">PGT21_025667</name>
    <name evidence="3" type="ORF">PGTUg99_005622</name>
</gene>
<organism evidence="2 4">
    <name type="scientific">Puccinia graminis f. sp. tritici</name>
    <dbReference type="NCBI Taxonomy" id="56615"/>
    <lineage>
        <taxon>Eukaryota</taxon>
        <taxon>Fungi</taxon>
        <taxon>Dikarya</taxon>
        <taxon>Basidiomycota</taxon>
        <taxon>Pucciniomycotina</taxon>
        <taxon>Pucciniomycetes</taxon>
        <taxon>Pucciniales</taxon>
        <taxon>Pucciniaceae</taxon>
        <taxon>Puccinia</taxon>
    </lineage>
</organism>
<dbReference type="EMBL" id="VDEP01000042">
    <property type="protein sequence ID" value="KAA1135001.1"/>
    <property type="molecule type" value="Genomic_DNA"/>
</dbReference>
<sequence>MHAEEKQGGHTDVISVDNGGEIPGRGAERLFNRSSSNPQKQYTVTLDFGGNYRGCRQRLNNIKDVPNALPVHTGEELSLRPVSNIGALEGFAPPLENRFLQTMAITLWSMQYRRRQKAKMTTTGEARMWM</sequence>
<proteinExistence type="predicted"/>
<protein>
    <submittedName>
        <fullName evidence="2">Uncharacterized protein</fullName>
    </submittedName>
</protein>
<keyword evidence="4" id="KW-1185">Reference proteome</keyword>
<dbReference type="OrthoDB" id="10363421at2759"/>
<feature type="region of interest" description="Disordered" evidence="1">
    <location>
        <begin position="1"/>
        <end position="38"/>
    </location>
</feature>